<accession>A0A841BMC2</accession>
<dbReference type="AlphaFoldDB" id="A0A841BMC2"/>
<dbReference type="EMBL" id="JACHMN010000002">
    <property type="protein sequence ID" value="MBB5868123.1"/>
    <property type="molecule type" value="Genomic_DNA"/>
</dbReference>
<dbReference type="Proteomes" id="UP000587527">
    <property type="component" value="Unassembled WGS sequence"/>
</dbReference>
<evidence type="ECO:0000313" key="7">
    <source>
        <dbReference type="Proteomes" id="UP000587527"/>
    </source>
</evidence>
<dbReference type="GO" id="GO:0016020">
    <property type="term" value="C:membrane"/>
    <property type="evidence" value="ECO:0007669"/>
    <property type="project" value="UniProtKB-SubCell"/>
</dbReference>
<evidence type="ECO:0000256" key="2">
    <source>
        <dbReference type="ARBA" id="ARBA00022692"/>
    </source>
</evidence>
<reference evidence="6 7" key="1">
    <citation type="submission" date="2020-08" db="EMBL/GenBank/DDBJ databases">
        <title>Sequencing the genomes of 1000 actinobacteria strains.</title>
        <authorList>
            <person name="Klenk H.-P."/>
        </authorList>
    </citation>
    <scope>NUCLEOTIDE SEQUENCE [LARGE SCALE GENOMIC DNA]</scope>
    <source>
        <strain evidence="6 7">DSM 45362</strain>
    </source>
</reference>
<organism evidence="6 7">
    <name type="scientific">Allocatelliglobosispora scoriae</name>
    <dbReference type="NCBI Taxonomy" id="643052"/>
    <lineage>
        <taxon>Bacteria</taxon>
        <taxon>Bacillati</taxon>
        <taxon>Actinomycetota</taxon>
        <taxon>Actinomycetes</taxon>
        <taxon>Micromonosporales</taxon>
        <taxon>Micromonosporaceae</taxon>
        <taxon>Allocatelliglobosispora</taxon>
    </lineage>
</organism>
<keyword evidence="2 5" id="KW-0812">Transmembrane</keyword>
<protein>
    <submittedName>
        <fullName evidence="6">Putative membrane protein YphA (DoxX/SURF4 family)</fullName>
    </submittedName>
</protein>
<name>A0A841BMC2_9ACTN</name>
<gene>
    <name evidence="6" type="ORF">F4553_001502</name>
</gene>
<keyword evidence="4 5" id="KW-0472">Membrane</keyword>
<keyword evidence="7" id="KW-1185">Reference proteome</keyword>
<feature type="transmembrane region" description="Helical" evidence="5">
    <location>
        <begin position="63"/>
        <end position="88"/>
    </location>
</feature>
<dbReference type="InterPro" id="IPR032808">
    <property type="entry name" value="DoxX"/>
</dbReference>
<evidence type="ECO:0000256" key="4">
    <source>
        <dbReference type="ARBA" id="ARBA00023136"/>
    </source>
</evidence>
<sequence length="128" mass="13355">MNLFLWIVAGLLAVAYLFGGGLKVILSKEKIAAFGPSARWVEDFSAGSVKAIGALEVLGSVGLILPAALGVLPVLTPMAALGLAMIMVGATITRIRRGEFTLMAVDLVYLALTAFVAWGRFGPESFTG</sequence>
<dbReference type="RefSeq" id="WP_184833822.1">
    <property type="nucleotide sequence ID" value="NZ_JACHMN010000002.1"/>
</dbReference>
<proteinExistence type="predicted"/>
<evidence type="ECO:0000256" key="5">
    <source>
        <dbReference type="SAM" id="Phobius"/>
    </source>
</evidence>
<evidence type="ECO:0000256" key="1">
    <source>
        <dbReference type="ARBA" id="ARBA00004141"/>
    </source>
</evidence>
<feature type="transmembrane region" description="Helical" evidence="5">
    <location>
        <begin position="100"/>
        <end position="121"/>
    </location>
</feature>
<comment type="subcellular location">
    <subcellularLocation>
        <location evidence="1">Membrane</location>
        <topology evidence="1">Multi-pass membrane protein</topology>
    </subcellularLocation>
</comment>
<comment type="caution">
    <text evidence="6">The sequence shown here is derived from an EMBL/GenBank/DDBJ whole genome shotgun (WGS) entry which is preliminary data.</text>
</comment>
<dbReference type="Pfam" id="PF13564">
    <property type="entry name" value="DoxX_2"/>
    <property type="match status" value="1"/>
</dbReference>
<evidence type="ECO:0000256" key="3">
    <source>
        <dbReference type="ARBA" id="ARBA00022989"/>
    </source>
</evidence>
<evidence type="ECO:0000313" key="6">
    <source>
        <dbReference type="EMBL" id="MBB5868123.1"/>
    </source>
</evidence>
<keyword evidence="3 5" id="KW-1133">Transmembrane helix</keyword>